<sequence length="678" mass="71618" precursor="true">MKSRLLALSALLALALLPGVQDHADVLIRHVTVVDVEHGLPIADQAVATSGSRIVATGGDATVASAWRATQTIDASGQYLIPGLWDMHMHFGGGADLIEENKALLPLYVAHGITTVRDASGDLPQQVLAWRREIADGTLFGPTLLSSGPKIEGIAPVWKGTLETGSEADIDKAMITLRGLDVDFVKITDSTLKPELFPYAVRKARAAGLKASGHIPMALTVREAVDAGISSIEHLDYAFKAGVKDEAAIAADFAAGRIDRAEANRRLDAGFDRATAMKAYRYLAEKTVSVSPTLNGSRIIAFLDQDSHQRDAYLAYIGPGLRKTYEGRVQRAAQADEAAIAQRHAHYGRVAAVLPLLQQAGVTILAGTDAGFLNSFNYPGAGLHDELALYVQNGLTPAQALSSATRSGPAWFGRLDTYGAISVGRAADMVLLDRNPLDDITATRTIRAVMLRGTVHDRAALDRMLADTRDKVAAWNGAGSNMNTMTLHAAAASNDVAAIRNLLATGAAIDARDERGRTALLVATHANTVGAARALIEAGADVNAKDDIHDSAYLYAGASGHLEILKMTLEHGADLKSTNRYGGTALIPAAERGHVDTVRTLIDAGVDVDHVNNLGWTALLEAVILGDGGVSHARIVQLLVKAGARVSLADRDGVTPLGHARSRGFRTIENELVAAGAQ</sequence>
<dbReference type="InterPro" id="IPR002110">
    <property type="entry name" value="Ankyrin_rpt"/>
</dbReference>
<feature type="repeat" description="ANK" evidence="1">
    <location>
        <begin position="548"/>
        <end position="580"/>
    </location>
</feature>
<feature type="repeat" description="ANK" evidence="1">
    <location>
        <begin position="515"/>
        <end position="547"/>
    </location>
</feature>
<organism evidence="4 5">
    <name type="scientific">Luteitalea pratensis</name>
    <dbReference type="NCBI Taxonomy" id="1855912"/>
    <lineage>
        <taxon>Bacteria</taxon>
        <taxon>Pseudomonadati</taxon>
        <taxon>Acidobacteriota</taxon>
        <taxon>Vicinamibacteria</taxon>
        <taxon>Vicinamibacterales</taxon>
        <taxon>Vicinamibacteraceae</taxon>
        <taxon>Luteitalea</taxon>
    </lineage>
</organism>
<keyword evidence="1" id="KW-0040">ANK repeat</keyword>
<dbReference type="SUPFAM" id="SSF51338">
    <property type="entry name" value="Composite domain of metallo-dependent hydrolases"/>
    <property type="match status" value="1"/>
</dbReference>
<dbReference type="InterPro" id="IPR006680">
    <property type="entry name" value="Amidohydro-rel"/>
</dbReference>
<dbReference type="InterPro" id="IPR032466">
    <property type="entry name" value="Metal_Hydrolase"/>
</dbReference>
<evidence type="ECO:0000313" key="4">
    <source>
        <dbReference type="EMBL" id="AMY07977.1"/>
    </source>
</evidence>
<dbReference type="Gene3D" id="3.20.20.140">
    <property type="entry name" value="Metal-dependent hydrolases"/>
    <property type="match status" value="1"/>
</dbReference>
<dbReference type="PANTHER" id="PTHR43135">
    <property type="entry name" value="ALPHA-D-RIBOSE 1-METHYLPHOSPHONATE 5-TRIPHOSPHATE DIPHOSPHATASE"/>
    <property type="match status" value="1"/>
</dbReference>
<dbReference type="PROSITE" id="PS50297">
    <property type="entry name" value="ANK_REP_REGION"/>
    <property type="match status" value="3"/>
</dbReference>
<dbReference type="GO" id="GO:0016810">
    <property type="term" value="F:hydrolase activity, acting on carbon-nitrogen (but not peptide) bonds"/>
    <property type="evidence" value="ECO:0007669"/>
    <property type="project" value="InterPro"/>
</dbReference>
<keyword evidence="2" id="KW-0732">Signal</keyword>
<dbReference type="KEGG" id="abac:LuPra_01165"/>
<evidence type="ECO:0000256" key="1">
    <source>
        <dbReference type="PROSITE-ProRule" id="PRU00023"/>
    </source>
</evidence>
<dbReference type="InterPro" id="IPR051781">
    <property type="entry name" value="Metallo-dep_Hydrolase"/>
</dbReference>
<dbReference type="SMART" id="SM00248">
    <property type="entry name" value="ANK"/>
    <property type="match status" value="5"/>
</dbReference>
<evidence type="ECO:0000259" key="3">
    <source>
        <dbReference type="Pfam" id="PF01979"/>
    </source>
</evidence>
<reference evidence="5" key="2">
    <citation type="submission" date="2016-04" db="EMBL/GenBank/DDBJ databases">
        <title>First Complete Genome Sequence of a Subdivision 6 Acidobacterium.</title>
        <authorList>
            <person name="Huang S."/>
            <person name="Vieira S."/>
            <person name="Bunk B."/>
            <person name="Riedel T."/>
            <person name="Sproeer C."/>
            <person name="Overmann J."/>
        </authorList>
    </citation>
    <scope>NUCLEOTIDE SEQUENCE [LARGE SCALE GENOMIC DNA]</scope>
    <source>
        <strain evidence="5">DSM 100886 HEG_-6_39</strain>
    </source>
</reference>
<dbReference type="PATRIC" id="fig|1813736.3.peg.1209"/>
<dbReference type="SUPFAM" id="SSF48403">
    <property type="entry name" value="Ankyrin repeat"/>
    <property type="match status" value="1"/>
</dbReference>
<name>A0A143PHE0_LUTPR</name>
<dbReference type="EMBL" id="CP015136">
    <property type="protein sequence ID" value="AMY07977.1"/>
    <property type="molecule type" value="Genomic_DNA"/>
</dbReference>
<feature type="signal peptide" evidence="2">
    <location>
        <begin position="1"/>
        <end position="24"/>
    </location>
</feature>
<proteinExistence type="predicted"/>
<evidence type="ECO:0000313" key="5">
    <source>
        <dbReference type="Proteomes" id="UP000076079"/>
    </source>
</evidence>
<dbReference type="STRING" id="1855912.LuPra_01165"/>
<dbReference type="InterPro" id="IPR011059">
    <property type="entry name" value="Metal-dep_hydrolase_composite"/>
</dbReference>
<feature type="repeat" description="ANK" evidence="1">
    <location>
        <begin position="482"/>
        <end position="514"/>
    </location>
</feature>
<dbReference type="PROSITE" id="PS50088">
    <property type="entry name" value="ANK_REPEAT"/>
    <property type="match status" value="5"/>
</dbReference>
<dbReference type="AlphaFoldDB" id="A0A143PHE0"/>
<dbReference type="Gene3D" id="2.30.40.10">
    <property type="entry name" value="Urease, subunit C, domain 1"/>
    <property type="match status" value="2"/>
</dbReference>
<evidence type="ECO:0000256" key="2">
    <source>
        <dbReference type="SAM" id="SignalP"/>
    </source>
</evidence>
<dbReference type="InterPro" id="IPR036770">
    <property type="entry name" value="Ankyrin_rpt-contain_sf"/>
</dbReference>
<dbReference type="Gene3D" id="1.25.40.20">
    <property type="entry name" value="Ankyrin repeat-containing domain"/>
    <property type="match status" value="1"/>
</dbReference>
<accession>A0A143PHE0</accession>
<dbReference type="SUPFAM" id="SSF51556">
    <property type="entry name" value="Metallo-dependent hydrolases"/>
    <property type="match status" value="1"/>
</dbReference>
<dbReference type="Gene3D" id="3.30.110.90">
    <property type="entry name" value="Amidohydrolase"/>
    <property type="match status" value="1"/>
</dbReference>
<dbReference type="PANTHER" id="PTHR43135:SF3">
    <property type="entry name" value="ALPHA-D-RIBOSE 1-METHYLPHOSPHONATE 5-TRIPHOSPHATE DIPHOSPHATASE"/>
    <property type="match status" value="1"/>
</dbReference>
<feature type="repeat" description="ANK" evidence="1">
    <location>
        <begin position="614"/>
        <end position="651"/>
    </location>
</feature>
<feature type="chain" id="PRO_5007511322" evidence="2">
    <location>
        <begin position="25"/>
        <end position="678"/>
    </location>
</feature>
<feature type="domain" description="Amidohydrolase-related" evidence="3">
    <location>
        <begin position="79"/>
        <end position="454"/>
    </location>
</feature>
<keyword evidence="5" id="KW-1185">Reference proteome</keyword>
<gene>
    <name evidence="4" type="ORF">LuPra_01165</name>
</gene>
<dbReference type="Proteomes" id="UP000076079">
    <property type="component" value="Chromosome"/>
</dbReference>
<feature type="repeat" description="ANK" evidence="1">
    <location>
        <begin position="581"/>
        <end position="613"/>
    </location>
</feature>
<dbReference type="Pfam" id="PF01979">
    <property type="entry name" value="Amidohydro_1"/>
    <property type="match status" value="1"/>
</dbReference>
<dbReference type="Gene3D" id="3.40.50.10910">
    <property type="entry name" value="Amidohydrolase"/>
    <property type="match status" value="1"/>
</dbReference>
<dbReference type="Pfam" id="PF12796">
    <property type="entry name" value="Ank_2"/>
    <property type="match status" value="2"/>
</dbReference>
<dbReference type="OrthoDB" id="9797498at2"/>
<protein>
    <submittedName>
        <fullName evidence="4">Ankyrin repeat protein</fullName>
    </submittedName>
</protein>
<reference evidence="4 5" key="1">
    <citation type="journal article" date="2016" name="Genome Announc.">
        <title>First Complete Genome Sequence of a Subdivision 6 Acidobacterium Strain.</title>
        <authorList>
            <person name="Huang S."/>
            <person name="Vieira S."/>
            <person name="Bunk B."/>
            <person name="Riedel T."/>
            <person name="Sproer C."/>
            <person name="Overmann J."/>
        </authorList>
    </citation>
    <scope>NUCLEOTIDE SEQUENCE [LARGE SCALE GENOMIC DNA]</scope>
    <source>
        <strain evidence="5">DSM 100886 HEG_-6_39</strain>
    </source>
</reference>